<accession>A0A7D5F9B2</accession>
<dbReference type="PANTHER" id="PTHR41913">
    <property type="entry name" value="DUF1684 DOMAIN-CONTAINING PROTEIN"/>
    <property type="match status" value="1"/>
</dbReference>
<dbReference type="AlphaFoldDB" id="A0A7D5F9B2"/>
<dbReference type="RefSeq" id="WP_178012134.1">
    <property type="nucleotide sequence ID" value="NZ_CP058316.1"/>
</dbReference>
<evidence type="ECO:0000313" key="1">
    <source>
        <dbReference type="EMBL" id="QLD11849.1"/>
    </source>
</evidence>
<reference evidence="1 2" key="1">
    <citation type="submission" date="2020-06" db="EMBL/GenBank/DDBJ databases">
        <authorList>
            <person name="Jo H."/>
        </authorList>
    </citation>
    <scope>NUCLEOTIDE SEQUENCE [LARGE SCALE GENOMIC DNA]</scope>
    <source>
        <strain evidence="1 2">I46</strain>
    </source>
</reference>
<evidence type="ECO:0000313" key="2">
    <source>
        <dbReference type="Proteomes" id="UP000509638"/>
    </source>
</evidence>
<name>A0A7D5F9B2_9MICO</name>
<dbReference type="Proteomes" id="UP000509638">
    <property type="component" value="Chromosome"/>
</dbReference>
<organism evidence="1 2">
    <name type="scientific">Microbacterium oleivorans</name>
    <dbReference type="NCBI Taxonomy" id="273677"/>
    <lineage>
        <taxon>Bacteria</taxon>
        <taxon>Bacillati</taxon>
        <taxon>Actinomycetota</taxon>
        <taxon>Actinomycetes</taxon>
        <taxon>Micrococcales</taxon>
        <taxon>Microbacteriaceae</taxon>
        <taxon>Microbacterium</taxon>
    </lineage>
</organism>
<dbReference type="PANTHER" id="PTHR41913:SF1">
    <property type="entry name" value="DUF1684 DOMAIN-CONTAINING PROTEIN"/>
    <property type="match status" value="1"/>
</dbReference>
<dbReference type="EMBL" id="CP058316">
    <property type="protein sequence ID" value="QLD11849.1"/>
    <property type="molecule type" value="Genomic_DNA"/>
</dbReference>
<gene>
    <name evidence="1" type="ORF">HW566_08760</name>
</gene>
<proteinExistence type="predicted"/>
<dbReference type="Pfam" id="PF07920">
    <property type="entry name" value="DUF1684"/>
    <property type="match status" value="1"/>
</dbReference>
<sequence length="291" mass="30620">MSTTIDDSIPGGTIDRAAFGRDWESWHREHEARRADAHGFLAVTGLHWLGDTAVTLPDAPGTWTLGPDGPVVSLAEGETLDLAGETLSGEYAFGEIPERGGVSLGFTDGDVAGVVELAQRGGHTIVRPRRADHPFLAAYTGTPTYVPNPRWRVAARFRAFDAPRPTAVGAAVDGLTHVYDAPGVLEFEWRGETFSLTAFPGHGAPGSLLVLFTDATSGITTYAANRSVSVAAPDADGATVIDFNRAVNLPCAYTDHATCPLPPSENRLPIGIEAGEKTPLARVIAGAEVSP</sequence>
<protein>
    <submittedName>
        <fullName evidence="1">DUF1684 domain-containing protein</fullName>
    </submittedName>
</protein>
<dbReference type="InterPro" id="IPR012467">
    <property type="entry name" value="DUF1684"/>
</dbReference>